<feature type="binding site" evidence="10">
    <location>
        <position position="26"/>
    </location>
    <ligand>
        <name>Mg(2+)</name>
        <dbReference type="ChEBI" id="CHEBI:18420"/>
    </ligand>
</feature>
<dbReference type="Gene3D" id="2.40.30.10">
    <property type="entry name" value="Translation factors"/>
    <property type="match status" value="2"/>
</dbReference>
<dbReference type="Gene3D" id="3.40.50.300">
    <property type="entry name" value="P-loop containing nucleotide triphosphate hydrolases"/>
    <property type="match status" value="1"/>
</dbReference>
<dbReference type="InterPro" id="IPR004160">
    <property type="entry name" value="Transl_elong_EFTu/EF1A_C"/>
</dbReference>
<organism evidence="12 13">
    <name type="scientific">Dietzia cinnamea</name>
    <dbReference type="NCBI Taxonomy" id="321318"/>
    <lineage>
        <taxon>Bacteria</taxon>
        <taxon>Bacillati</taxon>
        <taxon>Actinomycetota</taxon>
        <taxon>Actinomycetes</taxon>
        <taxon>Mycobacteriales</taxon>
        <taxon>Dietziaceae</taxon>
        <taxon>Dietzia</taxon>
    </lineage>
</organism>
<dbReference type="PRINTS" id="PR00315">
    <property type="entry name" value="ELONGATNFCT"/>
</dbReference>
<dbReference type="NCBIfam" id="TIGR00485">
    <property type="entry name" value="EF-Tu"/>
    <property type="match status" value="1"/>
</dbReference>
<dbReference type="PROSITE" id="PS00301">
    <property type="entry name" value="G_TR_1"/>
    <property type="match status" value="1"/>
</dbReference>
<comment type="catalytic activity">
    <reaction evidence="10">
        <text>GTP + H2O = GDP + phosphate + H(+)</text>
        <dbReference type="Rhea" id="RHEA:19669"/>
        <dbReference type="ChEBI" id="CHEBI:15377"/>
        <dbReference type="ChEBI" id="CHEBI:15378"/>
        <dbReference type="ChEBI" id="CHEBI:37565"/>
        <dbReference type="ChEBI" id="CHEBI:43474"/>
        <dbReference type="ChEBI" id="CHEBI:58189"/>
        <dbReference type="EC" id="3.6.5.3"/>
    </reaction>
</comment>
<keyword evidence="3 10" id="KW-0547">Nucleotide-binding</keyword>
<keyword evidence="10" id="KW-0479">Metal-binding</keyword>
<dbReference type="GO" id="GO:0003924">
    <property type="term" value="F:GTPase activity"/>
    <property type="evidence" value="ECO:0007669"/>
    <property type="project" value="UniProtKB-UniRule"/>
</dbReference>
<accession>A0A4R3ZXR4</accession>
<comment type="caution">
    <text evidence="12">The sequence shown here is derived from an EMBL/GenBank/DDBJ whole genome shotgun (WGS) entry which is preliminary data.</text>
</comment>
<dbReference type="SUPFAM" id="SSF50447">
    <property type="entry name" value="Translation proteins"/>
    <property type="match status" value="1"/>
</dbReference>
<dbReference type="CDD" id="cd01884">
    <property type="entry name" value="EF_Tu"/>
    <property type="match status" value="1"/>
</dbReference>
<keyword evidence="5 10" id="KW-0378">Hydrolase</keyword>
<dbReference type="InterPro" id="IPR004541">
    <property type="entry name" value="Transl_elong_EFTu/EF1A_bac/org"/>
</dbReference>
<dbReference type="NCBIfam" id="NF009372">
    <property type="entry name" value="PRK12735.1"/>
    <property type="match status" value="1"/>
</dbReference>
<evidence type="ECO:0000256" key="5">
    <source>
        <dbReference type="ARBA" id="ARBA00022801"/>
    </source>
</evidence>
<dbReference type="InterPro" id="IPR031157">
    <property type="entry name" value="G_TR_CS"/>
</dbReference>
<evidence type="ECO:0000256" key="9">
    <source>
        <dbReference type="ARBA" id="ARBA00029554"/>
    </source>
</evidence>
<dbReference type="GO" id="GO:0003746">
    <property type="term" value="F:translation elongation factor activity"/>
    <property type="evidence" value="ECO:0007669"/>
    <property type="project" value="UniProtKB-UniRule"/>
</dbReference>
<dbReference type="PANTHER" id="PTHR43721:SF22">
    <property type="entry name" value="ELONGATION FACTOR TU, MITOCHONDRIAL"/>
    <property type="match status" value="1"/>
</dbReference>
<sequence>MAKAKFERTKPHVNIGTIGHVDHGKTTTTAAITKVLADTYPELNDAFAFDEIDKAPEEKARGITINISHVEYQTEKRHYAHVDAPGHADYIKNMITGAAQMDGAILVVAATDGPMPQTREHVLLARQVGVPYILVALNKCDMVDDEEILELVEMEVRELLASQEFDEDAPVVHISALKALEGDEKWVQAVRDLMQACDDSIPDPERETDKPFLMPVEDVFTITGRGTVVTGRIERGQINVNEDVELIGIRDKATKTTVTGIEMFRKLLDYGEAGDNVGLLVRGLKREDVERGQVVIKPGAYTPHTTFEGQAYILSKDEGGRHTPFFNNYRPQFYFRTTDVTGVVTLPEGTEMVMPGDNTEMSVELIQPVAMDEGLRFAIREGGRTVGAGQVTKIIK</sequence>
<reference evidence="12 13" key="1">
    <citation type="submission" date="2019-03" db="EMBL/GenBank/DDBJ databases">
        <title>Root nodule microbial communities of legume samples collected from USA, Mexico and Botswana.</title>
        <authorList>
            <person name="Hirsch A."/>
        </authorList>
    </citation>
    <scope>NUCLEOTIDE SEQUENCE [LARGE SCALE GENOMIC DNA]</scope>
    <source>
        <strain evidence="12 13">55</strain>
    </source>
</reference>
<keyword evidence="6 10" id="KW-0460">Magnesium</keyword>
<evidence type="ECO:0000256" key="6">
    <source>
        <dbReference type="ARBA" id="ARBA00022842"/>
    </source>
</evidence>
<dbReference type="InterPro" id="IPR004161">
    <property type="entry name" value="EFTu-like_2"/>
</dbReference>
<dbReference type="NCBIfam" id="TIGR00231">
    <property type="entry name" value="small_GTP"/>
    <property type="match status" value="1"/>
</dbReference>
<dbReference type="Proteomes" id="UP000295805">
    <property type="component" value="Unassembled WGS sequence"/>
</dbReference>
<keyword evidence="8 10" id="KW-0342">GTP-binding</keyword>
<dbReference type="NCBIfam" id="NF009373">
    <property type="entry name" value="PRK12736.1"/>
    <property type="match status" value="1"/>
</dbReference>
<dbReference type="EMBL" id="SMCX01000004">
    <property type="protein sequence ID" value="TCW25416.1"/>
    <property type="molecule type" value="Genomic_DNA"/>
</dbReference>
<dbReference type="EC" id="3.6.5.3" evidence="10"/>
<evidence type="ECO:0000313" key="12">
    <source>
        <dbReference type="EMBL" id="TCW25416.1"/>
    </source>
</evidence>
<dbReference type="InterPro" id="IPR000795">
    <property type="entry name" value="T_Tr_GTP-bd_dom"/>
</dbReference>
<dbReference type="InterPro" id="IPR041709">
    <property type="entry name" value="EF-Tu_GTP-bd"/>
</dbReference>
<feature type="binding site" evidence="10">
    <location>
        <begin position="19"/>
        <end position="26"/>
    </location>
    <ligand>
        <name>GTP</name>
        <dbReference type="ChEBI" id="CHEBI:37565"/>
    </ligand>
</feature>
<dbReference type="FunFam" id="3.40.50.300:FF:000003">
    <property type="entry name" value="Elongation factor Tu"/>
    <property type="match status" value="1"/>
</dbReference>
<dbReference type="GeneID" id="89531324"/>
<dbReference type="GO" id="GO:0005525">
    <property type="term" value="F:GTP binding"/>
    <property type="evidence" value="ECO:0007669"/>
    <property type="project" value="UniProtKB-UniRule"/>
</dbReference>
<dbReference type="GO" id="GO:0000287">
    <property type="term" value="F:magnesium ion binding"/>
    <property type="evidence" value="ECO:0007669"/>
    <property type="project" value="UniProtKB-UniRule"/>
</dbReference>
<dbReference type="SUPFAM" id="SSF52540">
    <property type="entry name" value="P-loop containing nucleoside triphosphate hydrolases"/>
    <property type="match status" value="1"/>
</dbReference>
<evidence type="ECO:0000256" key="7">
    <source>
        <dbReference type="ARBA" id="ARBA00022917"/>
    </source>
</evidence>
<keyword evidence="7 10" id="KW-0648">Protein biosynthesis</keyword>
<dbReference type="InterPro" id="IPR009001">
    <property type="entry name" value="Transl_elong_EF1A/Init_IF2_C"/>
</dbReference>
<evidence type="ECO:0000313" key="13">
    <source>
        <dbReference type="Proteomes" id="UP000295805"/>
    </source>
</evidence>
<evidence type="ECO:0000256" key="10">
    <source>
        <dbReference type="HAMAP-Rule" id="MF_00118"/>
    </source>
</evidence>
<dbReference type="InterPro" id="IPR009000">
    <property type="entry name" value="Transl_B-barrel_sf"/>
</dbReference>
<dbReference type="AlphaFoldDB" id="A0A4R3ZXR4"/>
<dbReference type="RefSeq" id="WP_007628137.1">
    <property type="nucleotide sequence ID" value="NZ_CP143053.1"/>
</dbReference>
<dbReference type="GO" id="GO:0005829">
    <property type="term" value="C:cytosol"/>
    <property type="evidence" value="ECO:0007669"/>
    <property type="project" value="TreeGrafter"/>
</dbReference>
<dbReference type="InterPro" id="IPR027417">
    <property type="entry name" value="P-loop_NTPase"/>
</dbReference>
<dbReference type="SUPFAM" id="SSF50465">
    <property type="entry name" value="EF-Tu/eEF-1alpha/eIF2-gamma C-terminal domain"/>
    <property type="match status" value="1"/>
</dbReference>
<dbReference type="PROSITE" id="PS51722">
    <property type="entry name" value="G_TR_2"/>
    <property type="match status" value="1"/>
</dbReference>
<dbReference type="InterPro" id="IPR033720">
    <property type="entry name" value="EFTU_2"/>
</dbReference>
<evidence type="ECO:0000256" key="2">
    <source>
        <dbReference type="ARBA" id="ARBA00022490"/>
    </source>
</evidence>
<feature type="binding site" evidence="10">
    <location>
        <begin position="138"/>
        <end position="141"/>
    </location>
    <ligand>
        <name>GTP</name>
        <dbReference type="ChEBI" id="CHEBI:37565"/>
    </ligand>
</feature>
<dbReference type="Pfam" id="PF03143">
    <property type="entry name" value="GTP_EFTU_D3"/>
    <property type="match status" value="1"/>
</dbReference>
<proteinExistence type="inferred from homology"/>
<name>A0A4R3ZXR4_9ACTN</name>
<evidence type="ECO:0000259" key="11">
    <source>
        <dbReference type="PROSITE" id="PS51722"/>
    </source>
</evidence>
<dbReference type="NCBIfam" id="NF000766">
    <property type="entry name" value="PRK00049.1"/>
    <property type="match status" value="1"/>
</dbReference>
<comment type="function">
    <text evidence="10">GTP hydrolase that promotes the GTP-dependent binding of aminoacyl-tRNA to the A-site of ribosomes during protein biosynthesis.</text>
</comment>
<dbReference type="Pfam" id="PF03144">
    <property type="entry name" value="GTP_EFTU_D2"/>
    <property type="match status" value="1"/>
</dbReference>
<dbReference type="CDD" id="cd03707">
    <property type="entry name" value="EFTU_III"/>
    <property type="match status" value="1"/>
</dbReference>
<dbReference type="Pfam" id="PF00009">
    <property type="entry name" value="GTP_EFTU"/>
    <property type="match status" value="1"/>
</dbReference>
<dbReference type="InterPro" id="IPR050055">
    <property type="entry name" value="EF-Tu_GTPase"/>
</dbReference>
<evidence type="ECO:0000256" key="8">
    <source>
        <dbReference type="ARBA" id="ARBA00023134"/>
    </source>
</evidence>
<comment type="subunit">
    <text evidence="10">Monomer.</text>
</comment>
<protein>
    <recommendedName>
        <fullName evidence="9 10">Elongation factor Tu</fullName>
        <shortName evidence="10">EF-Tu</shortName>
        <ecNumber evidence="10">3.6.5.3</ecNumber>
    </recommendedName>
</protein>
<feature type="domain" description="Tr-type G" evidence="11">
    <location>
        <begin position="10"/>
        <end position="205"/>
    </location>
</feature>
<feature type="binding site" evidence="10">
    <location>
        <begin position="83"/>
        <end position="87"/>
    </location>
    <ligand>
        <name>GTP</name>
        <dbReference type="ChEBI" id="CHEBI:37565"/>
    </ligand>
</feature>
<evidence type="ECO:0000256" key="4">
    <source>
        <dbReference type="ARBA" id="ARBA00022768"/>
    </source>
</evidence>
<dbReference type="PANTHER" id="PTHR43721">
    <property type="entry name" value="ELONGATION FACTOR TU-RELATED"/>
    <property type="match status" value="1"/>
</dbReference>
<comment type="similarity">
    <text evidence="1 10">Belongs to the TRAFAC class translation factor GTPase superfamily. Classic translation factor GTPase family. EF-Tu/EF-1A subfamily.</text>
</comment>
<dbReference type="FunFam" id="2.40.30.10:FF:000001">
    <property type="entry name" value="Elongation factor Tu"/>
    <property type="match status" value="1"/>
</dbReference>
<dbReference type="HAMAP" id="MF_00118_B">
    <property type="entry name" value="EF_Tu_B"/>
    <property type="match status" value="1"/>
</dbReference>
<keyword evidence="2 10" id="KW-0963">Cytoplasm</keyword>
<keyword evidence="4 10" id="KW-0251">Elongation factor</keyword>
<gene>
    <name evidence="10" type="primary">tuf</name>
    <name evidence="12" type="ORF">EDD19_104135</name>
</gene>
<comment type="subcellular location">
    <subcellularLocation>
        <location evidence="10">Cytoplasm</location>
    </subcellularLocation>
</comment>
<dbReference type="InterPro" id="IPR005225">
    <property type="entry name" value="Small_GTP-bd"/>
</dbReference>
<evidence type="ECO:0000256" key="3">
    <source>
        <dbReference type="ARBA" id="ARBA00022741"/>
    </source>
</evidence>
<evidence type="ECO:0000256" key="1">
    <source>
        <dbReference type="ARBA" id="ARBA00007249"/>
    </source>
</evidence>
<dbReference type="CDD" id="cd03697">
    <property type="entry name" value="EFTU_II"/>
    <property type="match status" value="1"/>
</dbReference>